<comment type="caution">
    <text evidence="2">The sequence shown here is derived from an EMBL/GenBank/DDBJ whole genome shotgun (WGS) entry which is preliminary data.</text>
</comment>
<protein>
    <submittedName>
        <fullName evidence="2">Uncharacterized protein</fullName>
    </submittedName>
</protein>
<proteinExistence type="predicted"/>
<reference evidence="2 3" key="1">
    <citation type="submission" date="2024-10" db="EMBL/GenBank/DDBJ databases">
        <title>Updated reference genomes for cyclostephanoid diatoms.</title>
        <authorList>
            <person name="Roberts W.R."/>
            <person name="Alverson A.J."/>
        </authorList>
    </citation>
    <scope>NUCLEOTIDE SEQUENCE [LARGE SCALE GENOMIC DNA]</scope>
    <source>
        <strain evidence="2 3">AJA232-27</strain>
    </source>
</reference>
<evidence type="ECO:0000313" key="3">
    <source>
        <dbReference type="Proteomes" id="UP001530293"/>
    </source>
</evidence>
<organism evidence="2 3">
    <name type="scientific">Discostella pseudostelligera</name>
    <dbReference type="NCBI Taxonomy" id="259834"/>
    <lineage>
        <taxon>Eukaryota</taxon>
        <taxon>Sar</taxon>
        <taxon>Stramenopiles</taxon>
        <taxon>Ochrophyta</taxon>
        <taxon>Bacillariophyta</taxon>
        <taxon>Coscinodiscophyceae</taxon>
        <taxon>Thalassiosirophycidae</taxon>
        <taxon>Stephanodiscales</taxon>
        <taxon>Stephanodiscaceae</taxon>
        <taxon>Discostella</taxon>
    </lineage>
</organism>
<name>A0ABD3MN94_9STRA</name>
<dbReference type="Proteomes" id="UP001530293">
    <property type="component" value="Unassembled WGS sequence"/>
</dbReference>
<evidence type="ECO:0000256" key="1">
    <source>
        <dbReference type="SAM" id="MobiDB-lite"/>
    </source>
</evidence>
<evidence type="ECO:0000313" key="2">
    <source>
        <dbReference type="EMBL" id="KAL3763672.1"/>
    </source>
</evidence>
<feature type="region of interest" description="Disordered" evidence="1">
    <location>
        <begin position="1"/>
        <end position="50"/>
    </location>
</feature>
<gene>
    <name evidence="2" type="ORF">ACHAWU_009096</name>
</gene>
<accession>A0ABD3MN94</accession>
<keyword evidence="3" id="KW-1185">Reference proteome</keyword>
<sequence>MTDSDDRGTSSDSPTGSVPLDANSEHSSPRTTESSSSMQPATTISGIVGDNIYPTTTTTSKSLRQQLGSELAHISDIINNNLIVVRYATFSTVLLLGVYGIANTPLFYRYKHVLDIPQQMFQKRKCIHGRIVGVVAAESEGMRYGIRKNPEKADSIQHEHRPIVVLFRHSSPMERLLTQSAMERVLSSAGKSTTSLLYSSVANPYHNLLPIELAGISAPPSTSTTSLTRKPTISSQFPLLDQLIQQKTKVSLQLLAQRTTQPVAPTSIQQNNRLDTNTRDIVAIVDDNIKHAAICHLHYHPSNSWFKSVNASLEMVRRGQAWMNPNGDVVALPPSNLRTSQFIDKAHGLHAGATTTATLVNFNPTVKQLRDDTQFLSKVEEAEYAAWKSKVGMWSTDEMRELRTEYLAEEESSKTKWQIRSIINRGWEWMIRKS</sequence>
<dbReference type="AlphaFoldDB" id="A0ABD3MN94"/>
<dbReference type="EMBL" id="JALLBG020000118">
    <property type="protein sequence ID" value="KAL3763672.1"/>
    <property type="molecule type" value="Genomic_DNA"/>
</dbReference>